<protein>
    <submittedName>
        <fullName evidence="3">Hypp3290 protein</fullName>
    </submittedName>
</protein>
<name>A0A8K0EWQ4_BRALA</name>
<organism evidence="3 4">
    <name type="scientific">Branchiostoma lanceolatum</name>
    <name type="common">Common lancelet</name>
    <name type="synonym">Amphioxus lanceolatum</name>
    <dbReference type="NCBI Taxonomy" id="7740"/>
    <lineage>
        <taxon>Eukaryota</taxon>
        <taxon>Metazoa</taxon>
        <taxon>Chordata</taxon>
        <taxon>Cephalochordata</taxon>
        <taxon>Leptocardii</taxon>
        <taxon>Amphioxiformes</taxon>
        <taxon>Branchiostomatidae</taxon>
        <taxon>Branchiostoma</taxon>
    </lineage>
</organism>
<dbReference type="Proteomes" id="UP000838412">
    <property type="component" value="Chromosome 5"/>
</dbReference>
<keyword evidence="1" id="KW-0472">Membrane</keyword>
<reference evidence="3" key="1">
    <citation type="submission" date="2022-01" db="EMBL/GenBank/DDBJ databases">
        <authorList>
            <person name="Braso-Vives M."/>
        </authorList>
    </citation>
    <scope>NUCLEOTIDE SEQUENCE</scope>
</reference>
<keyword evidence="4" id="KW-1185">Reference proteome</keyword>
<evidence type="ECO:0000313" key="4">
    <source>
        <dbReference type="Proteomes" id="UP000838412"/>
    </source>
</evidence>
<feature type="domain" description="EGF-like" evidence="2">
    <location>
        <begin position="69"/>
        <end position="80"/>
    </location>
</feature>
<dbReference type="InterPro" id="IPR000742">
    <property type="entry name" value="EGF"/>
</dbReference>
<proteinExistence type="predicted"/>
<dbReference type="PROSITE" id="PS00022">
    <property type="entry name" value="EGF_1"/>
    <property type="match status" value="1"/>
</dbReference>
<keyword evidence="1" id="KW-0812">Transmembrane</keyword>
<keyword evidence="1" id="KW-1133">Transmembrane helix</keyword>
<dbReference type="AlphaFoldDB" id="A0A8K0EWQ4"/>
<evidence type="ECO:0000256" key="1">
    <source>
        <dbReference type="SAM" id="Phobius"/>
    </source>
</evidence>
<evidence type="ECO:0000313" key="3">
    <source>
        <dbReference type="EMBL" id="CAH1266024.1"/>
    </source>
</evidence>
<evidence type="ECO:0000259" key="2">
    <source>
        <dbReference type="PROSITE" id="PS00022"/>
    </source>
</evidence>
<dbReference type="EMBL" id="OV696690">
    <property type="protein sequence ID" value="CAH1266024.1"/>
    <property type="molecule type" value="Genomic_DNA"/>
</dbReference>
<feature type="transmembrane region" description="Helical" evidence="1">
    <location>
        <begin position="146"/>
        <end position="170"/>
    </location>
</feature>
<gene>
    <name evidence="3" type="primary">Hypp3290</name>
    <name evidence="3" type="ORF">BLAG_LOCUS19778</name>
</gene>
<sequence length="174" mass="18918">MSNCRPQFFVSSTGNCFVFSRRPHHHSVAALVVMVASVLTLTDALKSGMGLCITGVCFNGGTPREDGTCLCPENVRGTCCEATSKMPYVPLLSRTIAKVPICVKCFHGGTRYYSNVHAGYKCLCPPYHDGTCCEVQEGSYNSHAQMYLWMSVATSGIVLLLVCLCVLCVCKRLD</sequence>
<accession>A0A8K0EWQ4</accession>
<dbReference type="OrthoDB" id="10046392at2759"/>